<gene>
    <name evidence="2" type="ORF">CB5_LOCUS29349</name>
</gene>
<feature type="region of interest" description="Disordered" evidence="1">
    <location>
        <begin position="270"/>
        <end position="312"/>
    </location>
</feature>
<dbReference type="EMBL" id="CAJEUB010000011">
    <property type="protein sequence ID" value="CAD1846138.1"/>
    <property type="molecule type" value="Genomic_DNA"/>
</dbReference>
<name>A0A6V7QT80_ANACO</name>
<evidence type="ECO:0000256" key="1">
    <source>
        <dbReference type="SAM" id="MobiDB-lite"/>
    </source>
</evidence>
<protein>
    <submittedName>
        <fullName evidence="2">Uncharacterized protein</fullName>
    </submittedName>
</protein>
<reference evidence="2" key="1">
    <citation type="submission" date="2020-07" db="EMBL/GenBank/DDBJ databases">
        <authorList>
            <person name="Lin J."/>
        </authorList>
    </citation>
    <scope>NUCLEOTIDE SEQUENCE</scope>
</reference>
<feature type="compositionally biased region" description="Low complexity" evidence="1">
    <location>
        <begin position="288"/>
        <end position="301"/>
    </location>
</feature>
<feature type="region of interest" description="Disordered" evidence="1">
    <location>
        <begin position="1"/>
        <end position="144"/>
    </location>
</feature>
<sequence length="312" mass="31620">MDPKGSSKHPQEVPKFHQALGLPHSSDKRDDPSAGADAGAEREREQQLQLVAAAAAADKDESRKQLAPKRSSNKDRHTKVDGRGRRIRMPALPSPPSSPPPAPAPSPPPRSPPPPHLPRPPPAAGAAAAHHKLDEMPQGPAAAAAARTNWATMLAGSAANMGRTHPGMWPPPPQVGGFNSGFLLSGGVAAAAPSASGLGGPGGGGDGSVGSFMQRMGLHGLELAGGNLGPMSFASMLAGQGQQLPGLELGLSQDGHMGALNAQALSQFYQQMGQGRGGPAGGGGGGSAQLQNQQQQQQQDSTGEDDSEESGQ</sequence>
<accession>A0A6V7QT80</accession>
<feature type="compositionally biased region" description="Gly residues" evidence="1">
    <location>
        <begin position="274"/>
        <end position="287"/>
    </location>
</feature>
<dbReference type="AlphaFoldDB" id="A0A6V7QT80"/>
<feature type="compositionally biased region" description="Acidic residues" evidence="1">
    <location>
        <begin position="302"/>
        <end position="312"/>
    </location>
</feature>
<feature type="compositionally biased region" description="Basic and acidic residues" evidence="1">
    <location>
        <begin position="1"/>
        <end position="15"/>
    </location>
</feature>
<evidence type="ECO:0000313" key="2">
    <source>
        <dbReference type="EMBL" id="CAD1846138.1"/>
    </source>
</evidence>
<feature type="compositionally biased region" description="Pro residues" evidence="1">
    <location>
        <begin position="92"/>
        <end position="123"/>
    </location>
</feature>
<organism evidence="2">
    <name type="scientific">Ananas comosus var. bracteatus</name>
    <name type="common">red pineapple</name>
    <dbReference type="NCBI Taxonomy" id="296719"/>
    <lineage>
        <taxon>Eukaryota</taxon>
        <taxon>Viridiplantae</taxon>
        <taxon>Streptophyta</taxon>
        <taxon>Embryophyta</taxon>
        <taxon>Tracheophyta</taxon>
        <taxon>Spermatophyta</taxon>
        <taxon>Magnoliopsida</taxon>
        <taxon>Liliopsida</taxon>
        <taxon>Poales</taxon>
        <taxon>Bromeliaceae</taxon>
        <taxon>Bromelioideae</taxon>
        <taxon>Ananas</taxon>
    </lineage>
</organism>
<proteinExistence type="predicted"/>
<feature type="compositionally biased region" description="Basic and acidic residues" evidence="1">
    <location>
        <begin position="72"/>
        <end position="84"/>
    </location>
</feature>